<dbReference type="SUPFAM" id="SSF55073">
    <property type="entry name" value="Nucleotide cyclase"/>
    <property type="match status" value="1"/>
</dbReference>
<evidence type="ECO:0000256" key="3">
    <source>
        <dbReference type="ARBA" id="ARBA00022989"/>
    </source>
</evidence>
<protein>
    <submittedName>
        <fullName evidence="9">EAL domain-containing protein</fullName>
    </submittedName>
</protein>
<feature type="domain" description="PAS" evidence="5">
    <location>
        <begin position="322"/>
        <end position="365"/>
    </location>
</feature>
<gene>
    <name evidence="9" type="ORF">OJ997_11890</name>
</gene>
<evidence type="ECO:0000259" key="6">
    <source>
        <dbReference type="PROSITE" id="PS50839"/>
    </source>
</evidence>
<dbReference type="Gene3D" id="3.30.450.350">
    <property type="entry name" value="CHASE domain"/>
    <property type="match status" value="1"/>
</dbReference>
<dbReference type="CDD" id="cd01948">
    <property type="entry name" value="EAL"/>
    <property type="match status" value="1"/>
</dbReference>
<dbReference type="Gene3D" id="3.30.450.20">
    <property type="entry name" value="PAS domain"/>
    <property type="match status" value="1"/>
</dbReference>
<dbReference type="RefSeq" id="WP_270025310.1">
    <property type="nucleotide sequence ID" value="NZ_JAPDDP010000017.1"/>
</dbReference>
<feature type="domain" description="GGDEF" evidence="8">
    <location>
        <begin position="469"/>
        <end position="602"/>
    </location>
</feature>
<dbReference type="InterPro" id="IPR029787">
    <property type="entry name" value="Nucleotide_cyclase"/>
</dbReference>
<dbReference type="GO" id="GO:0016020">
    <property type="term" value="C:membrane"/>
    <property type="evidence" value="ECO:0007669"/>
    <property type="project" value="UniProtKB-SubCell"/>
</dbReference>
<reference evidence="9" key="1">
    <citation type="submission" date="2022-10" db="EMBL/GenBank/DDBJ databases">
        <title>The WGS of Solirubrobacter phytolaccae KCTC 29190.</title>
        <authorList>
            <person name="Jiang Z."/>
        </authorList>
    </citation>
    <scope>NUCLEOTIDE SEQUENCE</scope>
    <source>
        <strain evidence="9">KCTC 29190</strain>
    </source>
</reference>
<dbReference type="GO" id="GO:0003824">
    <property type="term" value="F:catalytic activity"/>
    <property type="evidence" value="ECO:0007669"/>
    <property type="project" value="UniProtKB-ARBA"/>
</dbReference>
<dbReference type="PROSITE" id="PS50883">
    <property type="entry name" value="EAL"/>
    <property type="match status" value="1"/>
</dbReference>
<keyword evidence="3" id="KW-1133">Transmembrane helix</keyword>
<dbReference type="InterPro" id="IPR000014">
    <property type="entry name" value="PAS"/>
</dbReference>
<dbReference type="SUPFAM" id="SSF141868">
    <property type="entry name" value="EAL domain-like"/>
    <property type="match status" value="1"/>
</dbReference>
<dbReference type="InterPro" id="IPR001633">
    <property type="entry name" value="EAL_dom"/>
</dbReference>
<dbReference type="InterPro" id="IPR052155">
    <property type="entry name" value="Biofilm_reg_signaling"/>
</dbReference>
<keyword evidence="4" id="KW-0472">Membrane</keyword>
<name>A0A9X3N9P5_9ACTN</name>
<dbReference type="PANTHER" id="PTHR44757:SF2">
    <property type="entry name" value="BIOFILM ARCHITECTURE MAINTENANCE PROTEIN MBAA"/>
    <property type="match status" value="1"/>
</dbReference>
<dbReference type="InterPro" id="IPR000160">
    <property type="entry name" value="GGDEF_dom"/>
</dbReference>
<dbReference type="InterPro" id="IPR042240">
    <property type="entry name" value="CHASE_sf"/>
</dbReference>
<keyword evidence="2" id="KW-0812">Transmembrane</keyword>
<keyword evidence="10" id="KW-1185">Reference proteome</keyword>
<dbReference type="NCBIfam" id="TIGR00229">
    <property type="entry name" value="sensory_box"/>
    <property type="match status" value="1"/>
</dbReference>
<dbReference type="PROSITE" id="PS50112">
    <property type="entry name" value="PAS"/>
    <property type="match status" value="1"/>
</dbReference>
<sequence>MLRRRLDDGRRWRSALLVGLLGLAITGVAAVLAFHADAREDRARDDETRAQAVGALQLLTSGFENRLLDVRGLYVASSDVSAAEFHAFTQPMIAARSSYALYWLQKVTPAGRAGFEREVGVPVRTFVRGKIAEVTGPGAGFPVRYATTRDQLGGKITLGYDAFNDPTRRATMQRAILSGTPQSTPIVDFVKTTRSGLVVYVPVYRVAGRHTLANTIGLAVGSFTIAEARAAVREMATPGAAVRVEIDGREAFDTGNVDPASPSTSFAFGGRTWAVQTQTADASGLRLGPVAALGGLLLTLLAVLGRWWRTSRVVLEGRRDRAERRFRQVFAAAPVGMTLVDRSGAVLQVNQAICDLTGRTEAELLAFRGHDAALAEDRDRLIAAFLEARTRPGESIATEVRVHTTRGARWTEQHVTFLGDEQVMLIQTVDIDERRRFEAQLVHQAEHDSLTGLLNRRGLTRVLAERREHGGAVVLLDLDHFKAINDLHGHEAGDDVLIEAAARIAHVVRDGDTVARMGGDEFALLLSGADEAGARATAQRLVEAFDEAPFVSDSGCHTVTVSVGVAMLSPTMPEPDDALVAADLAMYDAKAAGRGRSAVYDETSTRSHTRDRLLAVAQIRSALAESRLFLVAQPIRHLRTGAVVYHELLLRMREPDGRVLAPGAFLHVAEEFGLIGEIDLWVARNAIAILGLHQDRDLAFHVNLSGRSLGDPLLLAKIHAEIERTGVDPRKLVFEITETTAVGNFEQARAFATGLKAIGCRLALDDFGAGFSSFLYLKELPFDILKIDGAFVRQCTTTPADRVILESLVHTAAGLGKETVAEFVEDQETEDLLRELGVDLVQGYHVGRPTDVHEAIAALVRATAGRGE</sequence>
<dbReference type="FunFam" id="3.30.70.270:FF:000001">
    <property type="entry name" value="Diguanylate cyclase domain protein"/>
    <property type="match status" value="1"/>
</dbReference>
<evidence type="ECO:0000313" key="10">
    <source>
        <dbReference type="Proteomes" id="UP001147653"/>
    </source>
</evidence>
<dbReference type="InterPro" id="IPR035965">
    <property type="entry name" value="PAS-like_dom_sf"/>
</dbReference>
<organism evidence="9 10">
    <name type="scientific">Solirubrobacter phytolaccae</name>
    <dbReference type="NCBI Taxonomy" id="1404360"/>
    <lineage>
        <taxon>Bacteria</taxon>
        <taxon>Bacillati</taxon>
        <taxon>Actinomycetota</taxon>
        <taxon>Thermoleophilia</taxon>
        <taxon>Solirubrobacterales</taxon>
        <taxon>Solirubrobacteraceae</taxon>
        <taxon>Solirubrobacter</taxon>
    </lineage>
</organism>
<comment type="subcellular location">
    <subcellularLocation>
        <location evidence="1">Membrane</location>
    </subcellularLocation>
</comment>
<proteinExistence type="predicted"/>
<dbReference type="SMART" id="SM00267">
    <property type="entry name" value="GGDEF"/>
    <property type="match status" value="1"/>
</dbReference>
<dbReference type="Pfam" id="PF13188">
    <property type="entry name" value="PAS_8"/>
    <property type="match status" value="1"/>
</dbReference>
<dbReference type="Pfam" id="PF03924">
    <property type="entry name" value="CHASE"/>
    <property type="match status" value="1"/>
</dbReference>
<dbReference type="Proteomes" id="UP001147653">
    <property type="component" value="Unassembled WGS sequence"/>
</dbReference>
<evidence type="ECO:0000259" key="5">
    <source>
        <dbReference type="PROSITE" id="PS50112"/>
    </source>
</evidence>
<comment type="caution">
    <text evidence="9">The sequence shown here is derived from an EMBL/GenBank/DDBJ whole genome shotgun (WGS) entry which is preliminary data.</text>
</comment>
<evidence type="ECO:0000256" key="1">
    <source>
        <dbReference type="ARBA" id="ARBA00004370"/>
    </source>
</evidence>
<feature type="domain" description="CHASE" evidence="6">
    <location>
        <begin position="76"/>
        <end position="236"/>
    </location>
</feature>
<dbReference type="SMART" id="SM00091">
    <property type="entry name" value="PAS"/>
    <property type="match status" value="1"/>
</dbReference>
<dbReference type="PROSITE" id="PS50839">
    <property type="entry name" value="CHASE"/>
    <property type="match status" value="1"/>
</dbReference>
<dbReference type="SUPFAM" id="SSF55785">
    <property type="entry name" value="PYP-like sensor domain (PAS domain)"/>
    <property type="match status" value="1"/>
</dbReference>
<dbReference type="SMART" id="SM01079">
    <property type="entry name" value="CHASE"/>
    <property type="match status" value="1"/>
</dbReference>
<dbReference type="GO" id="GO:0007165">
    <property type="term" value="P:signal transduction"/>
    <property type="evidence" value="ECO:0007669"/>
    <property type="project" value="UniProtKB-ARBA"/>
</dbReference>
<dbReference type="CDD" id="cd00130">
    <property type="entry name" value="PAS"/>
    <property type="match status" value="1"/>
</dbReference>
<accession>A0A9X3N9P5</accession>
<dbReference type="Pfam" id="PF00563">
    <property type="entry name" value="EAL"/>
    <property type="match status" value="1"/>
</dbReference>
<dbReference type="Gene3D" id="3.20.20.450">
    <property type="entry name" value="EAL domain"/>
    <property type="match status" value="1"/>
</dbReference>
<evidence type="ECO:0000256" key="4">
    <source>
        <dbReference type="ARBA" id="ARBA00023136"/>
    </source>
</evidence>
<dbReference type="Pfam" id="PF00990">
    <property type="entry name" value="GGDEF"/>
    <property type="match status" value="1"/>
</dbReference>
<dbReference type="Gene3D" id="3.30.70.270">
    <property type="match status" value="1"/>
</dbReference>
<feature type="domain" description="EAL" evidence="7">
    <location>
        <begin position="612"/>
        <end position="863"/>
    </location>
</feature>
<evidence type="ECO:0000259" key="8">
    <source>
        <dbReference type="PROSITE" id="PS50887"/>
    </source>
</evidence>
<dbReference type="PROSITE" id="PS50887">
    <property type="entry name" value="GGDEF"/>
    <property type="match status" value="1"/>
</dbReference>
<dbReference type="CDD" id="cd01949">
    <property type="entry name" value="GGDEF"/>
    <property type="match status" value="1"/>
</dbReference>
<dbReference type="PANTHER" id="PTHR44757">
    <property type="entry name" value="DIGUANYLATE CYCLASE DGCP"/>
    <property type="match status" value="1"/>
</dbReference>
<dbReference type="InterPro" id="IPR035919">
    <property type="entry name" value="EAL_sf"/>
</dbReference>
<dbReference type="InterPro" id="IPR043128">
    <property type="entry name" value="Rev_trsase/Diguanyl_cyclase"/>
</dbReference>
<evidence type="ECO:0000259" key="7">
    <source>
        <dbReference type="PROSITE" id="PS50883"/>
    </source>
</evidence>
<dbReference type="EMBL" id="JAPDDP010000017">
    <property type="protein sequence ID" value="MDA0180999.1"/>
    <property type="molecule type" value="Genomic_DNA"/>
</dbReference>
<evidence type="ECO:0000256" key="2">
    <source>
        <dbReference type="ARBA" id="ARBA00022692"/>
    </source>
</evidence>
<dbReference type="SMART" id="SM00052">
    <property type="entry name" value="EAL"/>
    <property type="match status" value="1"/>
</dbReference>
<dbReference type="AlphaFoldDB" id="A0A9X3N9P5"/>
<dbReference type="NCBIfam" id="TIGR00254">
    <property type="entry name" value="GGDEF"/>
    <property type="match status" value="1"/>
</dbReference>
<dbReference type="InterPro" id="IPR006189">
    <property type="entry name" value="CHASE_dom"/>
</dbReference>
<evidence type="ECO:0000313" key="9">
    <source>
        <dbReference type="EMBL" id="MDA0180999.1"/>
    </source>
</evidence>